<sequence>MLCNSGLLRVVASFLLDRGIVGYRLYRAVPEGWPGAAGAALTEAVLIAASMAMLFLRSSGRADFAAPWLWVLVIACFARESSWISQGLRWMAPLGKYAFSAYMGHWILLQALIDHKVNAMEGYAPIAIFGGDSWRSGRPWPTTPWRRSVQPVAAQGVGRAPRLGAPEAAAPAALCRGPALAGARTAGPTRPAVLAAPVRALFVHRPGADRERASARGLPGGGPAAPLAGRPRWGPAAGAGARRQPADAAAFVRRRLPSSADAVGRAAARRRLAAGRAAHPAHDEALCAPAAVRQGQRGGGGGGEELPPHLTVAVLYLAAATK</sequence>
<evidence type="ECO:0000313" key="2">
    <source>
        <dbReference type="EMBL" id="CAK0820000.1"/>
    </source>
</evidence>
<evidence type="ECO:0008006" key="4">
    <source>
        <dbReference type="Google" id="ProtNLM"/>
    </source>
</evidence>
<accession>A0ABN9RLG5</accession>
<dbReference type="EMBL" id="CAUYUJ010007224">
    <property type="protein sequence ID" value="CAK0820000.1"/>
    <property type="molecule type" value="Genomic_DNA"/>
</dbReference>
<reference evidence="2" key="1">
    <citation type="submission" date="2023-10" db="EMBL/GenBank/DDBJ databases">
        <authorList>
            <person name="Chen Y."/>
            <person name="Shah S."/>
            <person name="Dougan E. K."/>
            <person name="Thang M."/>
            <person name="Chan C."/>
        </authorList>
    </citation>
    <scope>NUCLEOTIDE SEQUENCE [LARGE SCALE GENOMIC DNA]</scope>
</reference>
<comment type="caution">
    <text evidence="2">The sequence shown here is derived from an EMBL/GenBank/DDBJ whole genome shotgun (WGS) entry which is preliminary data.</text>
</comment>
<name>A0ABN9RLG5_9DINO</name>
<feature type="compositionally biased region" description="Low complexity" evidence="1">
    <location>
        <begin position="224"/>
        <end position="245"/>
    </location>
</feature>
<evidence type="ECO:0000256" key="1">
    <source>
        <dbReference type="SAM" id="MobiDB-lite"/>
    </source>
</evidence>
<keyword evidence="3" id="KW-1185">Reference proteome</keyword>
<proteinExistence type="predicted"/>
<feature type="region of interest" description="Disordered" evidence="1">
    <location>
        <begin position="210"/>
        <end position="245"/>
    </location>
</feature>
<organism evidence="2 3">
    <name type="scientific">Prorocentrum cordatum</name>
    <dbReference type="NCBI Taxonomy" id="2364126"/>
    <lineage>
        <taxon>Eukaryota</taxon>
        <taxon>Sar</taxon>
        <taxon>Alveolata</taxon>
        <taxon>Dinophyceae</taxon>
        <taxon>Prorocentrales</taxon>
        <taxon>Prorocentraceae</taxon>
        <taxon>Prorocentrum</taxon>
    </lineage>
</organism>
<dbReference type="Proteomes" id="UP001189429">
    <property type="component" value="Unassembled WGS sequence"/>
</dbReference>
<protein>
    <recommendedName>
        <fullName evidence="4">Acyltransferase 3 domain-containing protein</fullName>
    </recommendedName>
</protein>
<gene>
    <name evidence="2" type="ORF">PCOR1329_LOCUS21833</name>
</gene>
<evidence type="ECO:0000313" key="3">
    <source>
        <dbReference type="Proteomes" id="UP001189429"/>
    </source>
</evidence>